<dbReference type="HOGENOM" id="CLU_057881_0_0_1"/>
<proteinExistence type="predicted"/>
<reference evidence="1 2" key="1">
    <citation type="submission" date="2014-04" db="EMBL/GenBank/DDBJ databases">
        <title>Evolutionary Origins and Diversification of the Mycorrhizal Mutualists.</title>
        <authorList>
            <consortium name="DOE Joint Genome Institute"/>
            <consortium name="Mycorrhizal Genomics Consortium"/>
            <person name="Kohler A."/>
            <person name="Kuo A."/>
            <person name="Nagy L.G."/>
            <person name="Floudas D."/>
            <person name="Copeland A."/>
            <person name="Barry K.W."/>
            <person name="Cichocki N."/>
            <person name="Veneault-Fourrey C."/>
            <person name="LaButti K."/>
            <person name="Lindquist E.A."/>
            <person name="Lipzen A."/>
            <person name="Lundell T."/>
            <person name="Morin E."/>
            <person name="Murat C."/>
            <person name="Riley R."/>
            <person name="Ohm R."/>
            <person name="Sun H."/>
            <person name="Tunlid A."/>
            <person name="Henrissat B."/>
            <person name="Grigoriev I.V."/>
            <person name="Hibbett D.S."/>
            <person name="Martin F."/>
        </authorList>
    </citation>
    <scope>NUCLEOTIDE SEQUENCE [LARGE SCALE GENOMIC DNA]</scope>
    <source>
        <strain evidence="1 2">Koide BX008</strain>
    </source>
</reference>
<name>A0A0C2TAR3_AMAMK</name>
<dbReference type="InParanoid" id="A0A0C2TAR3"/>
<dbReference type="AlphaFoldDB" id="A0A0C2TAR3"/>
<evidence type="ECO:0000313" key="2">
    <source>
        <dbReference type="Proteomes" id="UP000054549"/>
    </source>
</evidence>
<protein>
    <submittedName>
        <fullName evidence="1">Uncharacterized protein</fullName>
    </submittedName>
</protein>
<dbReference type="EMBL" id="KN818255">
    <property type="protein sequence ID" value="KIL63809.1"/>
    <property type="molecule type" value="Genomic_DNA"/>
</dbReference>
<sequence>MLPLRMKGSGPTTSRLELWMAYEQLRQIRLNMSIATTGVDELDASDDFQLQEDLIPVESEFVQRIDTILAMMESEVNGFNVLSLTEEYMTHLNIWQRGSLTLKTDCRLLVTMTDDIGKTEHWSSEGLYRHLCLLQGLVPQVNEAAGCIWINAFFFRAAAMSPPGKDMVLSVKQDILAAIRPEGYIDYVVVMGPPSDTAQFLQHPTLQNLKEHEHILFVSQAKSRDILSLDQHIPQAICEMYACAKQLGKTTIRGALTDGQNWIFFILKINPDGNGATYAESKQLPIISFTFENMKGEVSRDFCTAISGIIAYWTEHSSEDIDENDWFTLKWRT</sequence>
<keyword evidence="2" id="KW-1185">Reference proteome</keyword>
<accession>A0A0C2TAR3</accession>
<organism evidence="1 2">
    <name type="scientific">Amanita muscaria (strain Koide BX008)</name>
    <dbReference type="NCBI Taxonomy" id="946122"/>
    <lineage>
        <taxon>Eukaryota</taxon>
        <taxon>Fungi</taxon>
        <taxon>Dikarya</taxon>
        <taxon>Basidiomycota</taxon>
        <taxon>Agaricomycotina</taxon>
        <taxon>Agaricomycetes</taxon>
        <taxon>Agaricomycetidae</taxon>
        <taxon>Agaricales</taxon>
        <taxon>Pluteineae</taxon>
        <taxon>Amanitaceae</taxon>
        <taxon>Amanita</taxon>
    </lineage>
</organism>
<dbReference type="Proteomes" id="UP000054549">
    <property type="component" value="Unassembled WGS sequence"/>
</dbReference>
<evidence type="ECO:0000313" key="1">
    <source>
        <dbReference type="EMBL" id="KIL63809.1"/>
    </source>
</evidence>
<gene>
    <name evidence="1" type="ORF">M378DRAFT_650056</name>
</gene>
<dbReference type="OrthoDB" id="2720314at2759"/>